<dbReference type="Proteomes" id="UP000092993">
    <property type="component" value="Unassembled WGS sequence"/>
</dbReference>
<sequence>MALLHCIDRNMFDLVSDDVLLAIVDVSDMAAVEELAKTCHRLRSVVIQATRPYRLDLHHLGMRYIRSCATPSITLPEARSALAHRAHRWRTMMPKSVEYLRITISHIASNQEKHFDDYEDEIISYAIDPLQNLVVFLQFDTQMPRTPIPHVVGEVYLRILAADTLTPHPHALSPCVDLGISTWDDVLIERGPRIMGRRCGVLCSQEKTYFLSLIDWTNPQCTPRIYALNHGVALDLLFITDTIILVFHSQKRSCNNFLGPYIVSAYQLDIASIGESPRSDLLLSLALPTLHANIELSQATLRAA</sequence>
<reference evidence="1 2" key="1">
    <citation type="submission" date="2016-03" db="EMBL/GenBank/DDBJ databases">
        <title>Whole genome sequencing of Grifola frondosa 9006-11.</title>
        <authorList>
            <person name="Min B."/>
            <person name="Park H."/>
            <person name="Kim J.-G."/>
            <person name="Cho H."/>
            <person name="Oh Y.-L."/>
            <person name="Kong W.-S."/>
            <person name="Choi I.-G."/>
        </authorList>
    </citation>
    <scope>NUCLEOTIDE SEQUENCE [LARGE SCALE GENOMIC DNA]</scope>
    <source>
        <strain evidence="1 2">9006-11</strain>
    </source>
</reference>
<comment type="caution">
    <text evidence="1">The sequence shown here is derived from an EMBL/GenBank/DDBJ whole genome shotgun (WGS) entry which is preliminary data.</text>
</comment>
<organism evidence="1 2">
    <name type="scientific">Grifola frondosa</name>
    <name type="common">Maitake</name>
    <name type="synonym">Polyporus frondosus</name>
    <dbReference type="NCBI Taxonomy" id="5627"/>
    <lineage>
        <taxon>Eukaryota</taxon>
        <taxon>Fungi</taxon>
        <taxon>Dikarya</taxon>
        <taxon>Basidiomycota</taxon>
        <taxon>Agaricomycotina</taxon>
        <taxon>Agaricomycetes</taxon>
        <taxon>Polyporales</taxon>
        <taxon>Grifolaceae</taxon>
        <taxon>Grifola</taxon>
    </lineage>
</organism>
<protein>
    <submittedName>
        <fullName evidence="1">Uncharacterized protein</fullName>
    </submittedName>
</protein>
<accession>A0A1C7MLV2</accession>
<dbReference type="AlphaFoldDB" id="A0A1C7MLV2"/>
<evidence type="ECO:0000313" key="2">
    <source>
        <dbReference type="Proteomes" id="UP000092993"/>
    </source>
</evidence>
<gene>
    <name evidence="1" type="ORF">A0H81_02156</name>
</gene>
<proteinExistence type="predicted"/>
<keyword evidence="2" id="KW-1185">Reference proteome</keyword>
<name>A0A1C7MLV2_GRIFR</name>
<evidence type="ECO:0000313" key="1">
    <source>
        <dbReference type="EMBL" id="OBZ77835.1"/>
    </source>
</evidence>
<dbReference type="EMBL" id="LUGG01000002">
    <property type="protein sequence ID" value="OBZ77835.1"/>
    <property type="molecule type" value="Genomic_DNA"/>
</dbReference>